<dbReference type="Proteomes" id="UP001596122">
    <property type="component" value="Unassembled WGS sequence"/>
</dbReference>
<dbReference type="EMBL" id="JBHSLD010000009">
    <property type="protein sequence ID" value="MFC5381641.1"/>
    <property type="molecule type" value="Genomic_DNA"/>
</dbReference>
<keyword evidence="1" id="KW-0732">Signal</keyword>
<evidence type="ECO:0000313" key="3">
    <source>
        <dbReference type="Proteomes" id="UP001596122"/>
    </source>
</evidence>
<keyword evidence="3" id="KW-1185">Reference proteome</keyword>
<protein>
    <submittedName>
        <fullName evidence="2">Uncharacterized protein</fullName>
    </submittedName>
</protein>
<feature type="chain" id="PRO_5045653301" evidence="1">
    <location>
        <begin position="29"/>
        <end position="159"/>
    </location>
</feature>
<reference evidence="3" key="1">
    <citation type="journal article" date="2019" name="Int. J. Syst. Evol. Microbiol.">
        <title>The Global Catalogue of Microorganisms (GCM) 10K type strain sequencing project: providing services to taxonomists for standard genome sequencing and annotation.</title>
        <authorList>
            <consortium name="The Broad Institute Genomics Platform"/>
            <consortium name="The Broad Institute Genome Sequencing Center for Infectious Disease"/>
            <person name="Wu L."/>
            <person name="Ma J."/>
        </authorList>
    </citation>
    <scope>NUCLEOTIDE SEQUENCE [LARGE SCALE GENOMIC DNA]</scope>
    <source>
        <strain evidence="3">CCUG 43114</strain>
    </source>
</reference>
<dbReference type="RefSeq" id="WP_340269588.1">
    <property type="nucleotide sequence ID" value="NZ_JBBEOG010000004.1"/>
</dbReference>
<sequence length="159" mass="16550">MTQARALRIAVATAATLTMAAAAGPASAAAPSSEQEVIEFEFESETLPELCGIPGPVIVSGEGTATNRTFEDTGKQGLLAVRTVNVAITFTAGERSITVRDVGADTLLRMPDGSLILSIVGQLPRDYKGVLKLDPDTGEVLKEPTRLDDGSHICRALAG</sequence>
<gene>
    <name evidence="2" type="ORF">ACFPJ6_12655</name>
</gene>
<evidence type="ECO:0000313" key="2">
    <source>
        <dbReference type="EMBL" id="MFC5381641.1"/>
    </source>
</evidence>
<name>A0ABW0GS34_9MICO</name>
<evidence type="ECO:0000256" key="1">
    <source>
        <dbReference type="SAM" id="SignalP"/>
    </source>
</evidence>
<proteinExistence type="predicted"/>
<feature type="signal peptide" evidence="1">
    <location>
        <begin position="1"/>
        <end position="28"/>
    </location>
</feature>
<accession>A0ABW0GS34</accession>
<organism evidence="2 3">
    <name type="scientific">Aquipuribacter nitratireducens</name>
    <dbReference type="NCBI Taxonomy" id="650104"/>
    <lineage>
        <taxon>Bacteria</taxon>
        <taxon>Bacillati</taxon>
        <taxon>Actinomycetota</taxon>
        <taxon>Actinomycetes</taxon>
        <taxon>Micrococcales</taxon>
        <taxon>Intrasporangiaceae</taxon>
        <taxon>Aquipuribacter</taxon>
    </lineage>
</organism>
<comment type="caution">
    <text evidence="2">The sequence shown here is derived from an EMBL/GenBank/DDBJ whole genome shotgun (WGS) entry which is preliminary data.</text>
</comment>